<gene>
    <name evidence="2" type="ORF">BHE90_002573</name>
</gene>
<feature type="repeat" description="ANK" evidence="1">
    <location>
        <begin position="137"/>
        <end position="169"/>
    </location>
</feature>
<dbReference type="InterPro" id="IPR036770">
    <property type="entry name" value="Ankyrin_rpt-contain_sf"/>
</dbReference>
<evidence type="ECO:0000256" key="1">
    <source>
        <dbReference type="PROSITE-ProRule" id="PRU00023"/>
    </source>
</evidence>
<organism evidence="2 3">
    <name type="scientific">Fusarium euwallaceae</name>
    <dbReference type="NCBI Taxonomy" id="1147111"/>
    <lineage>
        <taxon>Eukaryota</taxon>
        <taxon>Fungi</taxon>
        <taxon>Dikarya</taxon>
        <taxon>Ascomycota</taxon>
        <taxon>Pezizomycotina</taxon>
        <taxon>Sordariomycetes</taxon>
        <taxon>Hypocreomycetidae</taxon>
        <taxon>Hypocreales</taxon>
        <taxon>Nectriaceae</taxon>
        <taxon>Fusarium</taxon>
        <taxon>Fusarium solani species complex</taxon>
    </lineage>
</organism>
<evidence type="ECO:0000313" key="2">
    <source>
        <dbReference type="EMBL" id="RTE82902.1"/>
    </source>
</evidence>
<name>A0A430M4R6_9HYPO</name>
<reference evidence="2 3" key="1">
    <citation type="submission" date="2017-06" db="EMBL/GenBank/DDBJ databases">
        <title>Comparative genomic analysis of Ambrosia Fusariam Clade fungi.</title>
        <authorList>
            <person name="Stajich J.E."/>
            <person name="Carrillo J."/>
            <person name="Kijimoto T."/>
            <person name="Eskalen A."/>
            <person name="O'Donnell K."/>
            <person name="Kasson M."/>
        </authorList>
    </citation>
    <scope>NUCLEOTIDE SEQUENCE [LARGE SCALE GENOMIC DNA]</scope>
    <source>
        <strain evidence="2 3">UCR1854</strain>
    </source>
</reference>
<sequence>MIQDFVFEPTEAMQEQAALVSGSMSVAASEATLALEPRNPDRLSILPQEMLLEIFRALPTFKDKGCFVLTSKYLYLIFNKYLYRSTGETLNWLPVFLAARQGDIAQLNKCKAFGAPANISWNKEHSSRACVSPEIQNGGTPLEEAIMNLQVRTVKWFLEQGTSPNREKSKCSPLIRAFWMLRKHTIAGLPVDQRRTHRNQYSTFAMEKLRVKAEKARRIVDLLRDVGADLSLREAANFDGQLYDAIFQDFFSVAMSSQVIPISHLNLEPETVKCPACQHVGKSIRVMETTSNGQATASCLMGILACLACNCGYMTAPTYYFLSHYCSRCGIRFVIVPWYDNPILHLERSLLVDAESTEKGDSGQKIMPSPLGAPPQFDEELLRNFATRFISSSPSLTLEILLQGDRKFPSQAIDAASSKKLYDITWPGLASGDPVEYTPGEPMTVTPAKPDSKQIKSMASWDPSKSTPHIRVSTVDGINREVATAQVFATSRDYILHTPTMNPDGTISYVSRRSGIKGQMSSKSGYMVWSSCAGPLAWIVRSVQDKEMQKTSRRIVLMDAYDRLMGMISSTNNEESMRLKIYGDFSSELVGQILASFSAVSYTIWNYSRLEGTDEGWGVAAGAMSVAGLGLTLAGI</sequence>
<keyword evidence="3" id="KW-1185">Reference proteome</keyword>
<dbReference type="InterPro" id="IPR036047">
    <property type="entry name" value="F-box-like_dom_sf"/>
</dbReference>
<dbReference type="PROSITE" id="PS50088">
    <property type="entry name" value="ANK_REPEAT"/>
    <property type="match status" value="1"/>
</dbReference>
<dbReference type="Proteomes" id="UP000287124">
    <property type="component" value="Unassembled WGS sequence"/>
</dbReference>
<keyword evidence="1" id="KW-0040">ANK repeat</keyword>
<dbReference type="EMBL" id="MIKF01000021">
    <property type="protein sequence ID" value="RTE82902.1"/>
    <property type="molecule type" value="Genomic_DNA"/>
</dbReference>
<evidence type="ECO:0000313" key="3">
    <source>
        <dbReference type="Proteomes" id="UP000287124"/>
    </source>
</evidence>
<accession>A0A430M4R6</accession>
<protein>
    <submittedName>
        <fullName evidence="2">Uncharacterized protein</fullName>
    </submittedName>
</protein>
<dbReference type="Gene3D" id="1.25.40.20">
    <property type="entry name" value="Ankyrin repeat-containing domain"/>
    <property type="match status" value="1"/>
</dbReference>
<dbReference type="SUPFAM" id="SSF81383">
    <property type="entry name" value="F-box domain"/>
    <property type="match status" value="1"/>
</dbReference>
<dbReference type="InterPro" id="IPR002110">
    <property type="entry name" value="Ankyrin_rpt"/>
</dbReference>
<comment type="caution">
    <text evidence="2">The sequence shown here is derived from an EMBL/GenBank/DDBJ whole genome shotgun (WGS) entry which is preliminary data.</text>
</comment>
<proteinExistence type="predicted"/>
<dbReference type="AlphaFoldDB" id="A0A430M4R6"/>
<dbReference type="SUPFAM" id="SSF48403">
    <property type="entry name" value="Ankyrin repeat"/>
    <property type="match status" value="1"/>
</dbReference>